<keyword evidence="1" id="KW-0472">Membrane</keyword>
<feature type="transmembrane region" description="Helical" evidence="1">
    <location>
        <begin position="60"/>
        <end position="83"/>
    </location>
</feature>
<evidence type="ECO:0000313" key="3">
    <source>
        <dbReference type="Proteomes" id="UP000013909"/>
    </source>
</evidence>
<keyword evidence="1" id="KW-1133">Transmembrane helix</keyword>
<dbReference type="InterPro" id="IPR007272">
    <property type="entry name" value="Sulf_transp_TsuA/YedE"/>
</dbReference>
<dbReference type="AlphaFoldDB" id="R7ZQD3"/>
<proteinExistence type="predicted"/>
<accession>R7ZQD3</accession>
<evidence type="ECO:0000256" key="1">
    <source>
        <dbReference type="SAM" id="Phobius"/>
    </source>
</evidence>
<reference evidence="2 3" key="1">
    <citation type="submission" date="2013-02" db="EMBL/GenBank/DDBJ databases">
        <title>A novel strain isolated from Lonar lake, Maharashtra, India.</title>
        <authorList>
            <person name="Singh A."/>
        </authorList>
    </citation>
    <scope>NUCLEOTIDE SEQUENCE [LARGE SCALE GENOMIC DNA]</scope>
    <source>
        <strain evidence="2 3">AK24</strain>
    </source>
</reference>
<name>R7ZQD3_9BACT</name>
<feature type="transmembrane region" description="Helical" evidence="1">
    <location>
        <begin position="95"/>
        <end position="114"/>
    </location>
</feature>
<dbReference type="PATRIC" id="fig|1288963.3.peg.3382"/>
<feature type="transmembrane region" description="Helical" evidence="1">
    <location>
        <begin position="167"/>
        <end position="185"/>
    </location>
</feature>
<dbReference type="Pfam" id="PF04143">
    <property type="entry name" value="Sulf_transp"/>
    <property type="match status" value="1"/>
</dbReference>
<protein>
    <submittedName>
        <fullName evidence="2">Uncharacterized protein</fullName>
    </submittedName>
</protein>
<dbReference type="EMBL" id="AQHR01000088">
    <property type="protein sequence ID" value="EON76263.1"/>
    <property type="molecule type" value="Genomic_DNA"/>
</dbReference>
<organism evidence="2 3">
    <name type="scientific">Lunatimonas lonarensis</name>
    <dbReference type="NCBI Taxonomy" id="1232681"/>
    <lineage>
        <taxon>Bacteria</taxon>
        <taxon>Pseudomonadati</taxon>
        <taxon>Bacteroidota</taxon>
        <taxon>Cytophagia</taxon>
        <taxon>Cytophagales</taxon>
        <taxon>Cyclobacteriaceae</taxon>
    </lineage>
</organism>
<feature type="transmembrane region" description="Helical" evidence="1">
    <location>
        <begin position="139"/>
        <end position="161"/>
    </location>
</feature>
<keyword evidence="1" id="KW-0812">Transmembrane</keyword>
<keyword evidence="3" id="KW-1185">Reference proteome</keyword>
<comment type="caution">
    <text evidence="2">The sequence shown here is derived from an EMBL/GenBank/DDBJ whole genome shotgun (WGS) entry which is preliminary data.</text>
</comment>
<dbReference type="Proteomes" id="UP000013909">
    <property type="component" value="Unassembled WGS sequence"/>
</dbReference>
<dbReference type="STRING" id="1232681.ADIS_3391"/>
<sequence length="193" mass="21619">MNGSRKYAYWAKVVPGWIKFRSFKDKEKYMTVKEKNIRQAGSPVECEAPNMRQQSSRDGLLKYLIVGIIFGIVFVKAEIVSWFRIQEMFRFQSLFMYLVIGSAIAVGVIAVQLIKRFNVKTLTGEPIKIATKEFRKGQIIGGFIFGLGWAITGACPGPLFAQIGTGFTVVFVTLLSAIGGTWLYGRFADKLPN</sequence>
<evidence type="ECO:0000313" key="2">
    <source>
        <dbReference type="EMBL" id="EON76263.1"/>
    </source>
</evidence>
<gene>
    <name evidence="2" type="ORF">ADIS_3391</name>
</gene>